<evidence type="ECO:0000313" key="1">
    <source>
        <dbReference type="EMBL" id="GKV44362.1"/>
    </source>
</evidence>
<keyword evidence="2" id="KW-1185">Reference proteome</keyword>
<dbReference type="AlphaFoldDB" id="A0AAV5M6V2"/>
<organism evidence="1 2">
    <name type="scientific">Rubroshorea leprosula</name>
    <dbReference type="NCBI Taxonomy" id="152421"/>
    <lineage>
        <taxon>Eukaryota</taxon>
        <taxon>Viridiplantae</taxon>
        <taxon>Streptophyta</taxon>
        <taxon>Embryophyta</taxon>
        <taxon>Tracheophyta</taxon>
        <taxon>Spermatophyta</taxon>
        <taxon>Magnoliopsida</taxon>
        <taxon>eudicotyledons</taxon>
        <taxon>Gunneridae</taxon>
        <taxon>Pentapetalae</taxon>
        <taxon>rosids</taxon>
        <taxon>malvids</taxon>
        <taxon>Malvales</taxon>
        <taxon>Dipterocarpaceae</taxon>
        <taxon>Rubroshorea</taxon>
    </lineage>
</organism>
<dbReference type="Proteomes" id="UP001054252">
    <property type="component" value="Unassembled WGS sequence"/>
</dbReference>
<comment type="caution">
    <text evidence="1">The sequence shown here is derived from an EMBL/GenBank/DDBJ whole genome shotgun (WGS) entry which is preliminary data.</text>
</comment>
<sequence length="125" mass="13981">MNTTTEIYNDIRSKVLRHWPNFPIGELTFMEGEEIEEQGKSLIPPFDTTVHLKWGLDKERSPLFPPSIVEEGEDLNSLPSFNDWVARMLDAKAGSSSTPFPSQPLTILARDAPPVTVPSVDLTDD</sequence>
<reference evidence="1 2" key="1">
    <citation type="journal article" date="2021" name="Commun. Biol.">
        <title>The genome of Shorea leprosula (Dipterocarpaceae) highlights the ecological relevance of drought in aseasonal tropical rainforests.</title>
        <authorList>
            <person name="Ng K.K.S."/>
            <person name="Kobayashi M.J."/>
            <person name="Fawcett J.A."/>
            <person name="Hatakeyama M."/>
            <person name="Paape T."/>
            <person name="Ng C.H."/>
            <person name="Ang C.C."/>
            <person name="Tnah L.H."/>
            <person name="Lee C.T."/>
            <person name="Nishiyama T."/>
            <person name="Sese J."/>
            <person name="O'Brien M.J."/>
            <person name="Copetti D."/>
            <person name="Mohd Noor M.I."/>
            <person name="Ong R.C."/>
            <person name="Putra M."/>
            <person name="Sireger I.Z."/>
            <person name="Indrioko S."/>
            <person name="Kosugi Y."/>
            <person name="Izuno A."/>
            <person name="Isagi Y."/>
            <person name="Lee S.L."/>
            <person name="Shimizu K.K."/>
        </authorList>
    </citation>
    <scope>NUCLEOTIDE SEQUENCE [LARGE SCALE GENOMIC DNA]</scope>
    <source>
        <strain evidence="1">214</strain>
    </source>
</reference>
<gene>
    <name evidence="1" type="ORF">SLEP1_g51556</name>
</gene>
<protein>
    <submittedName>
        <fullName evidence="1">Uncharacterized protein</fullName>
    </submittedName>
</protein>
<name>A0AAV5M6V2_9ROSI</name>
<proteinExistence type="predicted"/>
<evidence type="ECO:0000313" key="2">
    <source>
        <dbReference type="Proteomes" id="UP001054252"/>
    </source>
</evidence>
<dbReference type="EMBL" id="BPVZ01000180">
    <property type="protein sequence ID" value="GKV44362.1"/>
    <property type="molecule type" value="Genomic_DNA"/>
</dbReference>
<accession>A0AAV5M6V2</accession>